<sequence length="58" mass="5851">MSGATQVSCGRTFSMVLASGKVYTVGSTEDGQLGTNELGAVSTSASDIVYATHTTFGT</sequence>
<dbReference type="EMBL" id="CP046236">
    <property type="protein sequence ID" value="WFD48323.1"/>
    <property type="molecule type" value="Genomic_DNA"/>
</dbReference>
<dbReference type="Gene3D" id="2.130.10.30">
    <property type="entry name" value="Regulator of chromosome condensation 1/beta-lactamase-inhibitor protein II"/>
    <property type="match status" value="1"/>
</dbReference>
<accession>A0ABY8ERZ7</accession>
<dbReference type="SUPFAM" id="SSF50985">
    <property type="entry name" value="RCC1/BLIP-II"/>
    <property type="match status" value="1"/>
</dbReference>
<proteinExistence type="predicted"/>
<evidence type="ECO:0000313" key="2">
    <source>
        <dbReference type="Proteomes" id="UP000818624"/>
    </source>
</evidence>
<name>A0ABY8ERZ7_MALFU</name>
<reference evidence="1 2" key="1">
    <citation type="journal article" date="2020" name="Elife">
        <title>Loss of centromere function drives karyotype evolution in closely related Malassezia species.</title>
        <authorList>
            <person name="Sankaranarayanan S.R."/>
            <person name="Ianiri G."/>
            <person name="Coelho M.A."/>
            <person name="Reza M.H."/>
            <person name="Thimmappa B.C."/>
            <person name="Ganguly P."/>
            <person name="Vadnala R.N."/>
            <person name="Sun S."/>
            <person name="Siddharthan R."/>
            <person name="Tellgren-Roth C."/>
            <person name="Dawson T.L."/>
            <person name="Heitman J."/>
            <person name="Sanyal K."/>
        </authorList>
    </citation>
    <scope>NUCLEOTIDE SEQUENCE [LARGE SCALE GENOMIC DNA]</scope>
    <source>
        <strain evidence="1">CBS14141</strain>
    </source>
</reference>
<evidence type="ECO:0000313" key="1">
    <source>
        <dbReference type="EMBL" id="WFD48323.1"/>
    </source>
</evidence>
<gene>
    <name evidence="1" type="ORF">GLX27_002992</name>
</gene>
<organism evidence="1 2">
    <name type="scientific">Malassezia furfur</name>
    <name type="common">Pityriasis versicolor infection agent</name>
    <name type="synonym">Pityrosporum furfur</name>
    <dbReference type="NCBI Taxonomy" id="55194"/>
    <lineage>
        <taxon>Eukaryota</taxon>
        <taxon>Fungi</taxon>
        <taxon>Dikarya</taxon>
        <taxon>Basidiomycota</taxon>
        <taxon>Ustilaginomycotina</taxon>
        <taxon>Malasseziomycetes</taxon>
        <taxon>Malasseziales</taxon>
        <taxon>Malasseziaceae</taxon>
        <taxon>Malassezia</taxon>
    </lineage>
</organism>
<protein>
    <submittedName>
        <fullName evidence="1">Uncharacterized protein</fullName>
    </submittedName>
</protein>
<keyword evidence="2" id="KW-1185">Reference proteome</keyword>
<dbReference type="InterPro" id="IPR009091">
    <property type="entry name" value="RCC1/BLIP-II"/>
</dbReference>
<dbReference type="Proteomes" id="UP000818624">
    <property type="component" value="Chromosome 3"/>
</dbReference>